<protein>
    <recommendedName>
        <fullName evidence="14">Nickel import system ATP-binding protein NikD</fullName>
        <ecNumber evidence="13">7.2.2.11</ecNumber>
    </recommendedName>
</protein>
<dbReference type="GO" id="GO:0005524">
    <property type="term" value="F:ATP binding"/>
    <property type="evidence" value="ECO:0007669"/>
    <property type="project" value="UniProtKB-KW"/>
</dbReference>
<feature type="domain" description="ABC transporter" evidence="16">
    <location>
        <begin position="8"/>
        <end position="247"/>
    </location>
</feature>
<evidence type="ECO:0000256" key="4">
    <source>
        <dbReference type="ARBA" id="ARBA00022475"/>
    </source>
</evidence>
<gene>
    <name evidence="17" type="ORF">ACFQ3J_15950</name>
</gene>
<evidence type="ECO:0000256" key="1">
    <source>
        <dbReference type="ARBA" id="ARBA00004202"/>
    </source>
</evidence>
<dbReference type="Gene3D" id="3.40.50.300">
    <property type="entry name" value="P-loop containing nucleotide triphosphate hydrolases"/>
    <property type="match status" value="1"/>
</dbReference>
<keyword evidence="5" id="KW-0533">Nickel</keyword>
<evidence type="ECO:0000256" key="7">
    <source>
        <dbReference type="ARBA" id="ARBA00022840"/>
    </source>
</evidence>
<evidence type="ECO:0000256" key="13">
    <source>
        <dbReference type="ARBA" id="ARBA00039098"/>
    </source>
</evidence>
<evidence type="ECO:0000256" key="6">
    <source>
        <dbReference type="ARBA" id="ARBA00022741"/>
    </source>
</evidence>
<keyword evidence="10" id="KW-0921">Nickel transport</keyword>
<evidence type="ECO:0000256" key="2">
    <source>
        <dbReference type="ARBA" id="ARBA00005417"/>
    </source>
</evidence>
<dbReference type="InterPro" id="IPR003593">
    <property type="entry name" value="AAA+_ATPase"/>
</dbReference>
<evidence type="ECO:0000256" key="5">
    <source>
        <dbReference type="ARBA" id="ARBA00022596"/>
    </source>
</evidence>
<dbReference type="PANTHER" id="PTHR43297:SF13">
    <property type="entry name" value="NICKEL ABC TRANSPORTER, ATP-BINDING PROTEIN"/>
    <property type="match status" value="1"/>
</dbReference>
<comment type="subunit">
    <text evidence="12">The complex is composed of two ATP-binding proteins (NikD and NikE), two transmembrane proteins (NikB and NikC) and a solute-binding protein (NikA).</text>
</comment>
<keyword evidence="8" id="KW-1278">Translocase</keyword>
<dbReference type="SMART" id="SM00382">
    <property type="entry name" value="AAA"/>
    <property type="match status" value="1"/>
</dbReference>
<keyword evidence="18" id="KW-1185">Reference proteome</keyword>
<evidence type="ECO:0000256" key="14">
    <source>
        <dbReference type="ARBA" id="ARBA00044143"/>
    </source>
</evidence>
<evidence type="ECO:0000256" key="10">
    <source>
        <dbReference type="ARBA" id="ARBA00023112"/>
    </source>
</evidence>
<reference evidence="18" key="1">
    <citation type="journal article" date="2019" name="Int. J. Syst. Evol. Microbiol.">
        <title>The Global Catalogue of Microorganisms (GCM) 10K type strain sequencing project: providing services to taxonomists for standard genome sequencing and annotation.</title>
        <authorList>
            <consortium name="The Broad Institute Genomics Platform"/>
            <consortium name="The Broad Institute Genome Sequencing Center for Infectious Disease"/>
            <person name="Wu L."/>
            <person name="Ma J."/>
        </authorList>
    </citation>
    <scope>NUCLEOTIDE SEQUENCE [LARGE SCALE GENOMIC DNA]</scope>
    <source>
        <strain evidence="18">CCUG 53519</strain>
    </source>
</reference>
<dbReference type="InterPro" id="IPR050388">
    <property type="entry name" value="ABC_Ni/Peptide_Import"/>
</dbReference>
<evidence type="ECO:0000259" key="16">
    <source>
        <dbReference type="PROSITE" id="PS50893"/>
    </source>
</evidence>
<sequence length="279" mass="30451">MTTSLLEIDDLNISFTRYDKGLRQMDRSVIRSLSLTVHPGEIVAVVGASGSGKSLLAHAILGILPSNAKWSGNLIFDGQPLTPKLMKKLRGREIALVPQSVDFLDPLMRVGMQVRQAVRVGDPVEEQIKAFQKMRLGPKAAKRYPFQLSGGMARRVLVSIASVSGARLLIADEPTPGLDEAVVQETLNMFRQFADTGTAVIFITHDLEAAMSIADRVAVFYSGTILEMAEAADFTGKGERLRHPYSQALWQALPQNDFAVPDVVDHAMAAAAREEEKPI</sequence>
<evidence type="ECO:0000256" key="11">
    <source>
        <dbReference type="ARBA" id="ARBA00023136"/>
    </source>
</evidence>
<dbReference type="Pfam" id="PF00005">
    <property type="entry name" value="ABC_tran"/>
    <property type="match status" value="1"/>
</dbReference>
<evidence type="ECO:0000256" key="15">
    <source>
        <dbReference type="ARBA" id="ARBA00048610"/>
    </source>
</evidence>
<dbReference type="InterPro" id="IPR003439">
    <property type="entry name" value="ABC_transporter-like_ATP-bd"/>
</dbReference>
<comment type="similarity">
    <text evidence="2">Belongs to the ABC transporter superfamily.</text>
</comment>
<comment type="subcellular location">
    <subcellularLocation>
        <location evidence="1">Cell membrane</location>
        <topology evidence="1">Peripheral membrane protein</topology>
    </subcellularLocation>
</comment>
<evidence type="ECO:0000256" key="3">
    <source>
        <dbReference type="ARBA" id="ARBA00022448"/>
    </source>
</evidence>
<evidence type="ECO:0000313" key="18">
    <source>
        <dbReference type="Proteomes" id="UP001597169"/>
    </source>
</evidence>
<dbReference type="SUPFAM" id="SSF52540">
    <property type="entry name" value="P-loop containing nucleoside triphosphate hydrolases"/>
    <property type="match status" value="1"/>
</dbReference>
<dbReference type="InterPro" id="IPR017871">
    <property type="entry name" value="ABC_transporter-like_CS"/>
</dbReference>
<proteinExistence type="inferred from homology"/>
<dbReference type="PROSITE" id="PS50893">
    <property type="entry name" value="ABC_TRANSPORTER_2"/>
    <property type="match status" value="1"/>
</dbReference>
<comment type="caution">
    <text evidence="17">The sequence shown here is derived from an EMBL/GenBank/DDBJ whole genome shotgun (WGS) entry which is preliminary data.</text>
</comment>
<dbReference type="Proteomes" id="UP001597169">
    <property type="component" value="Unassembled WGS sequence"/>
</dbReference>
<dbReference type="EMBL" id="JBHTKX010000001">
    <property type="protein sequence ID" value="MFD1129666.1"/>
    <property type="molecule type" value="Genomic_DNA"/>
</dbReference>
<keyword evidence="4" id="KW-1003">Cell membrane</keyword>
<dbReference type="RefSeq" id="WP_091160528.1">
    <property type="nucleotide sequence ID" value="NZ_JBHTKX010000001.1"/>
</dbReference>
<comment type="catalytic activity">
    <reaction evidence="15">
        <text>Ni(2+)(out) + ATP + H2O = Ni(2+)(in) + ADP + phosphate + H(+)</text>
        <dbReference type="Rhea" id="RHEA:15557"/>
        <dbReference type="ChEBI" id="CHEBI:15377"/>
        <dbReference type="ChEBI" id="CHEBI:15378"/>
        <dbReference type="ChEBI" id="CHEBI:30616"/>
        <dbReference type="ChEBI" id="CHEBI:43474"/>
        <dbReference type="ChEBI" id="CHEBI:49786"/>
        <dbReference type="ChEBI" id="CHEBI:456216"/>
        <dbReference type="EC" id="7.2.2.11"/>
    </reaction>
    <physiologicalReaction direction="left-to-right" evidence="15">
        <dbReference type="Rhea" id="RHEA:15558"/>
    </physiologicalReaction>
</comment>
<dbReference type="EC" id="7.2.2.11" evidence="13"/>
<keyword evidence="7 17" id="KW-0067">ATP-binding</keyword>
<evidence type="ECO:0000256" key="12">
    <source>
        <dbReference type="ARBA" id="ARBA00038669"/>
    </source>
</evidence>
<evidence type="ECO:0000256" key="9">
    <source>
        <dbReference type="ARBA" id="ARBA00023065"/>
    </source>
</evidence>
<evidence type="ECO:0000313" key="17">
    <source>
        <dbReference type="EMBL" id="MFD1129666.1"/>
    </source>
</evidence>
<dbReference type="InterPro" id="IPR027417">
    <property type="entry name" value="P-loop_NTPase"/>
</dbReference>
<keyword evidence="9" id="KW-0406">Ion transport</keyword>
<organism evidence="17 18">
    <name type="scientific">Paenibacillus provencensis</name>
    <dbReference type="NCBI Taxonomy" id="441151"/>
    <lineage>
        <taxon>Bacteria</taxon>
        <taxon>Bacillati</taxon>
        <taxon>Bacillota</taxon>
        <taxon>Bacilli</taxon>
        <taxon>Bacillales</taxon>
        <taxon>Paenibacillaceae</taxon>
        <taxon>Paenibacillus</taxon>
    </lineage>
</organism>
<keyword evidence="6" id="KW-0547">Nucleotide-binding</keyword>
<name>A0ABW3QAQ6_9BACL</name>
<evidence type="ECO:0000256" key="8">
    <source>
        <dbReference type="ARBA" id="ARBA00022967"/>
    </source>
</evidence>
<dbReference type="PROSITE" id="PS00211">
    <property type="entry name" value="ABC_TRANSPORTER_1"/>
    <property type="match status" value="1"/>
</dbReference>
<accession>A0ABW3QAQ6</accession>
<keyword evidence="3" id="KW-0813">Transport</keyword>
<dbReference type="PANTHER" id="PTHR43297">
    <property type="entry name" value="OLIGOPEPTIDE TRANSPORT ATP-BINDING PROTEIN APPD"/>
    <property type="match status" value="1"/>
</dbReference>
<keyword evidence="11" id="KW-0472">Membrane</keyword>
<dbReference type="CDD" id="cd03257">
    <property type="entry name" value="ABC_NikE_OppD_transporters"/>
    <property type="match status" value="1"/>
</dbReference>